<protein>
    <submittedName>
        <fullName evidence="1">Type III chaperone protein ShcV</fullName>
    </submittedName>
</protein>
<dbReference type="AlphaFoldDB" id="A0A3M6D733"/>
<sequence length="155" mass="17554">MIGIQGTVACVPATHRRYECLRVLAMNSSFTLQKLLDMRGRAGNDKPATQAVEWQKGMNLSLHVIGDSLTILAEIIDLRADPQDDMLLRNLLAHAFPGLRLRRGALTINPDENTLVYSYEHDFLALDKARFENLLANFAETTLELRNTAQRLRHR</sequence>
<evidence type="ECO:0000313" key="2">
    <source>
        <dbReference type="Proteomes" id="UP000279173"/>
    </source>
</evidence>
<gene>
    <name evidence="1" type="ORF">ALP10_02775</name>
</gene>
<proteinExistence type="predicted"/>
<evidence type="ECO:0000313" key="1">
    <source>
        <dbReference type="EMBL" id="RMV51351.1"/>
    </source>
</evidence>
<dbReference type="EMBL" id="RBUT01000046">
    <property type="protein sequence ID" value="RMV51351.1"/>
    <property type="molecule type" value="Genomic_DNA"/>
</dbReference>
<organism evidence="1 2">
    <name type="scientific">Pseudomonas syringae pv. helianthi</name>
    <dbReference type="NCBI Taxonomy" id="251654"/>
    <lineage>
        <taxon>Bacteria</taxon>
        <taxon>Pseudomonadati</taxon>
        <taxon>Pseudomonadota</taxon>
        <taxon>Gammaproteobacteria</taxon>
        <taxon>Pseudomonadales</taxon>
        <taxon>Pseudomonadaceae</taxon>
        <taxon>Pseudomonas</taxon>
    </lineage>
</organism>
<dbReference type="Gene3D" id="3.30.1460.10">
    <property type="match status" value="1"/>
</dbReference>
<name>A0A3M6D733_9PSED</name>
<dbReference type="InterPro" id="IPR010261">
    <property type="entry name" value="Tir_chaperone"/>
</dbReference>
<accession>A0A3M6D733</accession>
<dbReference type="Pfam" id="PF05932">
    <property type="entry name" value="CesT"/>
    <property type="match status" value="1"/>
</dbReference>
<dbReference type="SUPFAM" id="SSF69635">
    <property type="entry name" value="Type III secretory system chaperone-like"/>
    <property type="match status" value="1"/>
</dbReference>
<dbReference type="GO" id="GO:0030254">
    <property type="term" value="P:protein secretion by the type III secretion system"/>
    <property type="evidence" value="ECO:0007669"/>
    <property type="project" value="InterPro"/>
</dbReference>
<dbReference type="Proteomes" id="UP000279173">
    <property type="component" value="Unassembled WGS sequence"/>
</dbReference>
<reference evidence="1 2" key="1">
    <citation type="submission" date="2018-08" db="EMBL/GenBank/DDBJ databases">
        <title>Recombination of ecologically and evolutionarily significant loci maintains genetic cohesion in the Pseudomonas syringae species complex.</title>
        <authorList>
            <person name="Dillon M."/>
            <person name="Thakur S."/>
            <person name="Almeida R.N.D."/>
            <person name="Weir B.S."/>
            <person name="Guttman D.S."/>
        </authorList>
    </citation>
    <scope>NUCLEOTIDE SEQUENCE [LARGE SCALE GENOMIC DNA]</scope>
    <source>
        <strain evidence="1 2">ICMP 3263</strain>
    </source>
</reference>
<comment type="caution">
    <text evidence="1">The sequence shown here is derived from an EMBL/GenBank/DDBJ whole genome shotgun (WGS) entry which is preliminary data.</text>
</comment>